<dbReference type="Proteomes" id="UP000317369">
    <property type="component" value="Chromosome"/>
</dbReference>
<keyword evidence="3" id="KW-0812">Transmembrane</keyword>
<dbReference type="InterPro" id="IPR048254">
    <property type="entry name" value="CDP_ALCOHOL_P_TRANSF_CS"/>
</dbReference>
<feature type="transmembrane region" description="Helical" evidence="3">
    <location>
        <begin position="242"/>
        <end position="259"/>
    </location>
</feature>
<sequence length="313" mass="34341">MSPLNLESEPALTSRRKRLTRRGISVLPSALTLGNALCGFAAIFLAAAAHRPDNGFQLPMNWSPLTFSAIFIFAGMVLDGLDGHVARLTKSTSDLGEQLDSMSDMVTFGVAPAFLCVQLVNVGLPFFGPPHDDSIFNRIALLVAFIYVSCAALRLARFNIEHEEDSPDHTSFKGLPSPGAAGTVASLTLLHEHFLRQSGIEGYWTLSLTAGIMVFVMLAAAIGMVSNFRYIHVLNKYAKGRVPFHNIAYGSILFILLMVRPQLTLAIVFSTYALSAPFMYYYNKFFRPEHAPSHIVPDPPIAPQDIDDNHDND</sequence>
<keyword evidence="3" id="KW-0472">Membrane</keyword>
<keyword evidence="5" id="KW-1185">Reference proteome</keyword>
<accession>A0A517YX12</accession>
<gene>
    <name evidence="4" type="ORF">KS4_28480</name>
</gene>
<dbReference type="Gene3D" id="1.20.120.1760">
    <property type="match status" value="1"/>
</dbReference>
<dbReference type="AlphaFoldDB" id="A0A517YX12"/>
<comment type="similarity">
    <text evidence="2">Belongs to the CDP-alcohol phosphatidyltransferase class-I family.</text>
</comment>
<dbReference type="PROSITE" id="PS00379">
    <property type="entry name" value="CDP_ALCOHOL_P_TRANSF"/>
    <property type="match status" value="1"/>
</dbReference>
<keyword evidence="3" id="KW-1133">Transmembrane helix</keyword>
<evidence type="ECO:0000313" key="4">
    <source>
        <dbReference type="EMBL" id="QDU34773.1"/>
    </source>
</evidence>
<evidence type="ECO:0000256" key="3">
    <source>
        <dbReference type="SAM" id="Phobius"/>
    </source>
</evidence>
<dbReference type="InterPro" id="IPR043130">
    <property type="entry name" value="CDP-OH_PTrfase_TM_dom"/>
</dbReference>
<evidence type="ECO:0000256" key="1">
    <source>
        <dbReference type="ARBA" id="ARBA00022679"/>
    </source>
</evidence>
<feature type="transmembrane region" description="Helical" evidence="3">
    <location>
        <begin position="24"/>
        <end position="50"/>
    </location>
</feature>
<evidence type="ECO:0000256" key="2">
    <source>
        <dbReference type="RuleBase" id="RU003750"/>
    </source>
</evidence>
<dbReference type="KEGG" id="pcor:KS4_28480"/>
<dbReference type="Pfam" id="PF01066">
    <property type="entry name" value="CDP-OH_P_transf"/>
    <property type="match status" value="1"/>
</dbReference>
<feature type="transmembrane region" description="Helical" evidence="3">
    <location>
        <begin position="135"/>
        <end position="153"/>
    </location>
</feature>
<dbReference type="EMBL" id="CP036425">
    <property type="protein sequence ID" value="QDU34773.1"/>
    <property type="molecule type" value="Genomic_DNA"/>
</dbReference>
<proteinExistence type="inferred from homology"/>
<name>A0A517YX12_9BACT</name>
<dbReference type="GO" id="GO:0008654">
    <property type="term" value="P:phospholipid biosynthetic process"/>
    <property type="evidence" value="ECO:0007669"/>
    <property type="project" value="InterPro"/>
</dbReference>
<feature type="transmembrane region" description="Helical" evidence="3">
    <location>
        <begin position="203"/>
        <end position="230"/>
    </location>
</feature>
<feature type="transmembrane region" description="Helical" evidence="3">
    <location>
        <begin position="102"/>
        <end position="123"/>
    </location>
</feature>
<dbReference type="GO" id="GO:0016020">
    <property type="term" value="C:membrane"/>
    <property type="evidence" value="ECO:0007669"/>
    <property type="project" value="InterPro"/>
</dbReference>
<keyword evidence="1 2" id="KW-0808">Transferase</keyword>
<organism evidence="4 5">
    <name type="scientific">Poriferisphaera corsica</name>
    <dbReference type="NCBI Taxonomy" id="2528020"/>
    <lineage>
        <taxon>Bacteria</taxon>
        <taxon>Pseudomonadati</taxon>
        <taxon>Planctomycetota</taxon>
        <taxon>Phycisphaerae</taxon>
        <taxon>Phycisphaerales</taxon>
        <taxon>Phycisphaeraceae</taxon>
        <taxon>Poriferisphaera</taxon>
    </lineage>
</organism>
<dbReference type="RefSeq" id="WP_145079092.1">
    <property type="nucleotide sequence ID" value="NZ_CP036425.1"/>
</dbReference>
<reference evidence="4 5" key="1">
    <citation type="submission" date="2019-02" db="EMBL/GenBank/DDBJ databases">
        <title>Deep-cultivation of Planctomycetes and their phenomic and genomic characterization uncovers novel biology.</title>
        <authorList>
            <person name="Wiegand S."/>
            <person name="Jogler M."/>
            <person name="Boedeker C."/>
            <person name="Pinto D."/>
            <person name="Vollmers J."/>
            <person name="Rivas-Marin E."/>
            <person name="Kohn T."/>
            <person name="Peeters S.H."/>
            <person name="Heuer A."/>
            <person name="Rast P."/>
            <person name="Oberbeckmann S."/>
            <person name="Bunk B."/>
            <person name="Jeske O."/>
            <person name="Meyerdierks A."/>
            <person name="Storesund J.E."/>
            <person name="Kallscheuer N."/>
            <person name="Luecker S."/>
            <person name="Lage O.M."/>
            <person name="Pohl T."/>
            <person name="Merkel B.J."/>
            <person name="Hornburger P."/>
            <person name="Mueller R.-W."/>
            <person name="Bruemmer F."/>
            <person name="Labrenz M."/>
            <person name="Spormann A.M."/>
            <person name="Op den Camp H."/>
            <person name="Overmann J."/>
            <person name="Amann R."/>
            <person name="Jetten M.S.M."/>
            <person name="Mascher T."/>
            <person name="Medema M.H."/>
            <person name="Devos D.P."/>
            <person name="Kaster A.-K."/>
            <person name="Ovreas L."/>
            <person name="Rohde M."/>
            <person name="Galperin M.Y."/>
            <person name="Jogler C."/>
        </authorList>
    </citation>
    <scope>NUCLEOTIDE SEQUENCE [LARGE SCALE GENOMIC DNA]</scope>
    <source>
        <strain evidence="4 5">KS4</strain>
    </source>
</reference>
<evidence type="ECO:0000313" key="5">
    <source>
        <dbReference type="Proteomes" id="UP000317369"/>
    </source>
</evidence>
<dbReference type="InterPro" id="IPR000462">
    <property type="entry name" value="CDP-OH_P_trans"/>
</dbReference>
<dbReference type="OrthoDB" id="9777147at2"/>
<dbReference type="GO" id="GO:0016780">
    <property type="term" value="F:phosphotransferase activity, for other substituted phosphate groups"/>
    <property type="evidence" value="ECO:0007669"/>
    <property type="project" value="InterPro"/>
</dbReference>
<feature type="transmembrane region" description="Helical" evidence="3">
    <location>
        <begin position="62"/>
        <end position="81"/>
    </location>
</feature>
<protein>
    <submittedName>
        <fullName evidence="4">Phosphatidylglycerophosphate synthetase</fullName>
    </submittedName>
</protein>